<name>A0A6C0L1U4_9ZZZZ</name>
<evidence type="ECO:0000256" key="1">
    <source>
        <dbReference type="SAM" id="Phobius"/>
    </source>
</evidence>
<proteinExistence type="predicted"/>
<dbReference type="EMBL" id="MN741017">
    <property type="protein sequence ID" value="QHU22704.1"/>
    <property type="molecule type" value="Genomic_DNA"/>
</dbReference>
<dbReference type="AlphaFoldDB" id="A0A6C0L1U4"/>
<protein>
    <submittedName>
        <fullName evidence="2">Uncharacterized protein</fullName>
    </submittedName>
</protein>
<reference evidence="2" key="1">
    <citation type="journal article" date="2020" name="Nature">
        <title>Giant virus diversity and host interactions through global metagenomics.</title>
        <authorList>
            <person name="Schulz F."/>
            <person name="Roux S."/>
            <person name="Paez-Espino D."/>
            <person name="Jungbluth S."/>
            <person name="Walsh D.A."/>
            <person name="Denef V.J."/>
            <person name="McMahon K.D."/>
            <person name="Konstantinidis K.T."/>
            <person name="Eloe-Fadrosh E.A."/>
            <person name="Kyrpides N.C."/>
            <person name="Woyke T."/>
        </authorList>
    </citation>
    <scope>NUCLEOTIDE SEQUENCE</scope>
    <source>
        <strain evidence="2">GVMAG-S-ERX555907-63</strain>
    </source>
</reference>
<keyword evidence="1" id="KW-1133">Transmembrane helix</keyword>
<keyword evidence="1" id="KW-0812">Transmembrane</keyword>
<accession>A0A6C0L1U4</accession>
<feature type="transmembrane region" description="Helical" evidence="1">
    <location>
        <begin position="28"/>
        <end position="46"/>
    </location>
</feature>
<keyword evidence="1" id="KW-0472">Membrane</keyword>
<organism evidence="2">
    <name type="scientific">viral metagenome</name>
    <dbReference type="NCBI Taxonomy" id="1070528"/>
    <lineage>
        <taxon>unclassified sequences</taxon>
        <taxon>metagenomes</taxon>
        <taxon>organismal metagenomes</taxon>
    </lineage>
</organism>
<evidence type="ECO:0000313" key="2">
    <source>
        <dbReference type="EMBL" id="QHU22704.1"/>
    </source>
</evidence>
<sequence>MYENNVTNVTNIINSKKNSETNSHIHELIYSIIFVSGLIGVSIAYIRKLYMSSTKIEPNNDLVINLPAPKISGTFFTYDLEDIDRCFVGRRKRYIDHLDNL</sequence>